<dbReference type="Pfam" id="PF02674">
    <property type="entry name" value="Colicin_V"/>
    <property type="match status" value="1"/>
</dbReference>
<evidence type="ECO:0000256" key="5">
    <source>
        <dbReference type="SAM" id="MobiDB-lite"/>
    </source>
</evidence>
<dbReference type="GO" id="GO:0009403">
    <property type="term" value="P:toxin biosynthetic process"/>
    <property type="evidence" value="ECO:0007669"/>
    <property type="project" value="InterPro"/>
</dbReference>
<feature type="transmembrane region" description="Helical" evidence="6">
    <location>
        <begin position="78"/>
        <end position="102"/>
    </location>
</feature>
<dbReference type="KEGG" id="alq:C7Y71_005385"/>
<accession>A0A5P8E6G0</accession>
<evidence type="ECO:0000313" key="7">
    <source>
        <dbReference type="EMBL" id="QFQ12490.1"/>
    </source>
</evidence>
<keyword evidence="2 6" id="KW-0812">Transmembrane</keyword>
<feature type="transmembrane region" description="Helical" evidence="6">
    <location>
        <begin position="46"/>
        <end position="66"/>
    </location>
</feature>
<evidence type="ECO:0000256" key="3">
    <source>
        <dbReference type="ARBA" id="ARBA00022989"/>
    </source>
</evidence>
<dbReference type="PANTHER" id="PTHR37306">
    <property type="entry name" value="COLICIN V PRODUCTION PROTEIN"/>
    <property type="match status" value="1"/>
</dbReference>
<evidence type="ECO:0000256" key="2">
    <source>
        <dbReference type="ARBA" id="ARBA00022692"/>
    </source>
</evidence>
<evidence type="ECO:0000256" key="4">
    <source>
        <dbReference type="ARBA" id="ARBA00023136"/>
    </source>
</evidence>
<proteinExistence type="predicted"/>
<dbReference type="GO" id="GO:0016020">
    <property type="term" value="C:membrane"/>
    <property type="evidence" value="ECO:0007669"/>
    <property type="project" value="UniProtKB-SubCell"/>
</dbReference>
<evidence type="ECO:0000313" key="8">
    <source>
        <dbReference type="Proteomes" id="UP000249375"/>
    </source>
</evidence>
<keyword evidence="4 6" id="KW-0472">Membrane</keyword>
<feature type="region of interest" description="Disordered" evidence="5">
    <location>
        <begin position="179"/>
        <end position="220"/>
    </location>
</feature>
<feature type="transmembrane region" description="Helical" evidence="6">
    <location>
        <begin position="17"/>
        <end position="34"/>
    </location>
</feature>
<evidence type="ECO:0000256" key="6">
    <source>
        <dbReference type="SAM" id="Phobius"/>
    </source>
</evidence>
<name>A0A5P8E6G0_9BACT</name>
<comment type="subcellular location">
    <subcellularLocation>
        <location evidence="1">Membrane</location>
        <topology evidence="1">Multi-pass membrane protein</topology>
    </subcellularLocation>
</comment>
<dbReference type="OrthoDB" id="1086516at2"/>
<keyword evidence="3 6" id="KW-1133">Transmembrane helix</keyword>
<protein>
    <submittedName>
        <fullName evidence="7">CvpA family protein</fullName>
    </submittedName>
</protein>
<feature type="transmembrane region" description="Helical" evidence="6">
    <location>
        <begin position="114"/>
        <end position="136"/>
    </location>
</feature>
<dbReference type="PANTHER" id="PTHR37306:SF1">
    <property type="entry name" value="COLICIN V PRODUCTION PROTEIN"/>
    <property type="match status" value="1"/>
</dbReference>
<gene>
    <name evidence="7" type="ORF">C7Y71_005385</name>
</gene>
<organism evidence="7 8">
    <name type="scientific">Pseudoprevotella muciniphila</name>
    <dbReference type="NCBI Taxonomy" id="2133944"/>
    <lineage>
        <taxon>Bacteria</taxon>
        <taxon>Pseudomonadati</taxon>
        <taxon>Bacteroidota</taxon>
        <taxon>Bacteroidia</taxon>
        <taxon>Bacteroidales</taxon>
        <taxon>Prevotellaceae</taxon>
        <taxon>Pseudoprevotella</taxon>
    </lineage>
</organism>
<evidence type="ECO:0000256" key="1">
    <source>
        <dbReference type="ARBA" id="ARBA00004141"/>
    </source>
</evidence>
<reference evidence="7 8" key="1">
    <citation type="submission" date="2018-11" db="EMBL/GenBank/DDBJ databases">
        <authorList>
            <person name="Na S.W."/>
            <person name="Baik M."/>
        </authorList>
    </citation>
    <scope>NUCLEOTIDE SEQUENCE [LARGE SCALE GENOMIC DNA]</scope>
    <source>
        <strain evidence="7 8">E39</strain>
    </source>
</reference>
<dbReference type="InterPro" id="IPR003825">
    <property type="entry name" value="Colicin-V_CvpA"/>
</dbReference>
<sequence>MRLSLPFLSKGAKTEHSVMYIDIFIGVVLLWAVFNGWRQGLLREIVSAGGWIAGIVLAILCYKFLMPYLSVDGSKLNIGTSIVAFLILCIIIPIVLGQVAVVATKTLKVLHLGWANSLAGAAVSVLKFGVLLSFAFNVMTLPQINLLPEDKTADSRLFSPTVSLLSMAKDFITDEVAGGKKKHPYDDQLRPGSRRMNDSTIIVDLNAKPQPKKGSKAEKK</sequence>
<dbReference type="Proteomes" id="UP000249375">
    <property type="component" value="Chromosome"/>
</dbReference>
<dbReference type="EMBL" id="CP033459">
    <property type="protein sequence ID" value="QFQ12490.1"/>
    <property type="molecule type" value="Genomic_DNA"/>
</dbReference>
<dbReference type="AlphaFoldDB" id="A0A5P8E6G0"/>
<keyword evidence="8" id="KW-1185">Reference proteome</keyword>